<evidence type="ECO:0000313" key="2">
    <source>
        <dbReference type="EMBL" id="GAA0282496.1"/>
    </source>
</evidence>
<comment type="caution">
    <text evidence="2">The sequence shown here is derived from an EMBL/GenBank/DDBJ whole genome shotgun (WGS) entry which is preliminary data.</text>
</comment>
<accession>A0ABP3F056</accession>
<feature type="signal peptide" evidence="1">
    <location>
        <begin position="1"/>
        <end position="26"/>
    </location>
</feature>
<gene>
    <name evidence="2" type="ORF">GCM10009539_83100</name>
</gene>
<reference evidence="3" key="1">
    <citation type="journal article" date="2019" name="Int. J. Syst. Evol. Microbiol.">
        <title>The Global Catalogue of Microorganisms (GCM) 10K type strain sequencing project: providing services to taxonomists for standard genome sequencing and annotation.</title>
        <authorList>
            <consortium name="The Broad Institute Genomics Platform"/>
            <consortium name="The Broad Institute Genome Sequencing Center for Infectious Disease"/>
            <person name="Wu L."/>
            <person name="Ma J."/>
        </authorList>
    </citation>
    <scope>NUCLEOTIDE SEQUENCE [LARGE SCALE GENOMIC DNA]</scope>
    <source>
        <strain evidence="3">JCM 10425</strain>
    </source>
</reference>
<dbReference type="Proteomes" id="UP001500967">
    <property type="component" value="Unassembled WGS sequence"/>
</dbReference>
<keyword evidence="3" id="KW-1185">Reference proteome</keyword>
<proteinExistence type="predicted"/>
<keyword evidence="1" id="KW-0732">Signal</keyword>
<sequence>MTSIKARRLGGFVAAAALGLALLSGCGGEGSQTDCNLNSCTVTFDRGVNASVSVLGVDAKLVNVQNSQATLEIAGQQVTVPVGQDAQSEGFNISVQEITADNVVVKISAA</sequence>
<dbReference type="RefSeq" id="WP_344654469.1">
    <property type="nucleotide sequence ID" value="NZ_BAAAGX010000046.1"/>
</dbReference>
<name>A0ABP3F056_9ACTN</name>
<dbReference type="PROSITE" id="PS51257">
    <property type="entry name" value="PROKAR_LIPOPROTEIN"/>
    <property type="match status" value="1"/>
</dbReference>
<evidence type="ECO:0000313" key="3">
    <source>
        <dbReference type="Proteomes" id="UP001500967"/>
    </source>
</evidence>
<feature type="chain" id="PRO_5047088993" description="Lipoprotein" evidence="1">
    <location>
        <begin position="27"/>
        <end position="110"/>
    </location>
</feature>
<protein>
    <recommendedName>
        <fullName evidence="4">Lipoprotein</fullName>
    </recommendedName>
</protein>
<dbReference type="EMBL" id="BAAAGX010000046">
    <property type="protein sequence ID" value="GAA0282496.1"/>
    <property type="molecule type" value="Genomic_DNA"/>
</dbReference>
<evidence type="ECO:0008006" key="4">
    <source>
        <dbReference type="Google" id="ProtNLM"/>
    </source>
</evidence>
<organism evidence="2 3">
    <name type="scientific">Cryptosporangium japonicum</name>
    <dbReference type="NCBI Taxonomy" id="80872"/>
    <lineage>
        <taxon>Bacteria</taxon>
        <taxon>Bacillati</taxon>
        <taxon>Actinomycetota</taxon>
        <taxon>Actinomycetes</taxon>
        <taxon>Cryptosporangiales</taxon>
        <taxon>Cryptosporangiaceae</taxon>
        <taxon>Cryptosporangium</taxon>
    </lineage>
</organism>
<evidence type="ECO:0000256" key="1">
    <source>
        <dbReference type="SAM" id="SignalP"/>
    </source>
</evidence>